<proteinExistence type="predicted"/>
<dbReference type="Pfam" id="PF09747">
    <property type="entry name" value="CCD97-like_C"/>
    <property type="match status" value="1"/>
</dbReference>
<reference evidence="3" key="2">
    <citation type="submission" date="2014-03" db="EMBL/GenBank/DDBJ databases">
        <title>The whipworm genome and dual-species transcriptomics of an intimate host-pathogen interaction.</title>
        <authorList>
            <person name="Foth B.J."/>
            <person name="Tsai I.J."/>
            <person name="Reid A.J."/>
            <person name="Bancroft A.J."/>
            <person name="Nichol S."/>
            <person name="Tracey A."/>
            <person name="Holroyd N."/>
            <person name="Cotton J.A."/>
            <person name="Stanley E.J."/>
            <person name="Zarowiecki M."/>
            <person name="Liu J.Z."/>
            <person name="Huckvale T."/>
            <person name="Cooper P.J."/>
            <person name="Grencis R.K."/>
            <person name="Berriman M."/>
        </authorList>
    </citation>
    <scope>NUCLEOTIDE SEQUENCE [LARGE SCALE GENOMIC DNA]</scope>
    <source>
        <strain evidence="3">Edinburgh</strain>
    </source>
</reference>
<dbReference type="WBParaSite" id="TMUE_3000012220.1">
    <property type="protein sequence ID" value="TMUE_3000012220.1"/>
    <property type="gene ID" value="WBGene00294702"/>
</dbReference>
<evidence type="ECO:0000313" key="3">
    <source>
        <dbReference type="Proteomes" id="UP000046395"/>
    </source>
</evidence>
<dbReference type="PANTHER" id="PTHR31840:SF1">
    <property type="entry name" value="COILED-COIL DOMAIN-CONTAINING PROTEIN 97"/>
    <property type="match status" value="1"/>
</dbReference>
<sequence>MSTLEVHSDPEEVTNREKILDAMLHRIAVTPGTYLKSQQRGEPDLTMEERVLILRNLYDDRPCAFLSRYEQMLTEKDVVLFAHVRGMYEADFFLKRIEMKKNRLSNVEIKNRRYTKLRQLINEGEYFSDCEMQRREPFLYDQMIARYMTNEESAKKLHTEEINSLSGVLLQLHDSMMVNDERNKQQDIYQRQKMMDWSSSSDEEDSDGGLRMKVLQEEKDQSREDFIRIMHERFLAGADDFDYREVDEDPRYDALDVIEFEEQERYFECSDQEEK</sequence>
<dbReference type="InterPro" id="IPR040233">
    <property type="entry name" value="CCD97-like_C"/>
</dbReference>
<feature type="region of interest" description="Disordered" evidence="1">
    <location>
        <begin position="192"/>
        <end position="211"/>
    </location>
</feature>
<accession>A0A5S6PZY2</accession>
<reference evidence="4 5" key="3">
    <citation type="submission" date="2019-12" db="UniProtKB">
        <authorList>
            <consortium name="WormBaseParasite"/>
        </authorList>
    </citation>
    <scope>IDENTIFICATION</scope>
</reference>
<evidence type="ECO:0000256" key="1">
    <source>
        <dbReference type="SAM" id="MobiDB-lite"/>
    </source>
</evidence>
<dbReference type="InterPro" id="IPR018613">
    <property type="entry name" value="Ccdc97-like"/>
</dbReference>
<evidence type="ECO:0000313" key="4">
    <source>
        <dbReference type="WBParaSite" id="TMUE_0000000545.1"/>
    </source>
</evidence>
<keyword evidence="3" id="KW-1185">Reference proteome</keyword>
<protein>
    <submittedName>
        <fullName evidence="4 5">CCD97-like C-terminal domain-containing protein</fullName>
    </submittedName>
</protein>
<organism evidence="3 4">
    <name type="scientific">Trichuris muris</name>
    <name type="common">Mouse whipworm</name>
    <dbReference type="NCBI Taxonomy" id="70415"/>
    <lineage>
        <taxon>Eukaryota</taxon>
        <taxon>Metazoa</taxon>
        <taxon>Ecdysozoa</taxon>
        <taxon>Nematoda</taxon>
        <taxon>Enoplea</taxon>
        <taxon>Dorylaimia</taxon>
        <taxon>Trichinellida</taxon>
        <taxon>Trichuridae</taxon>
        <taxon>Trichuris</taxon>
    </lineage>
</organism>
<name>A0A5S6PZY2_TRIMR</name>
<dbReference type="AlphaFoldDB" id="A0A5S6PZY2"/>
<dbReference type="STRING" id="70415.A0A5S6PZY2"/>
<dbReference type="PANTHER" id="PTHR31840">
    <property type="entry name" value="COILED-COIL DOMAIN-CONTAINING PROTEIN 97"/>
    <property type="match status" value="1"/>
</dbReference>
<evidence type="ECO:0000259" key="2">
    <source>
        <dbReference type="Pfam" id="PF09747"/>
    </source>
</evidence>
<dbReference type="WBParaSite" id="TMUE_0000000545.1">
    <property type="protein sequence ID" value="TMUE_0000000545.1"/>
    <property type="gene ID" value="WBGene00296485"/>
</dbReference>
<feature type="domain" description="CCD97-like C-terminal" evidence="2">
    <location>
        <begin position="111"/>
        <end position="268"/>
    </location>
</feature>
<dbReference type="Proteomes" id="UP000046395">
    <property type="component" value="Unassembled WGS sequence"/>
</dbReference>
<evidence type="ECO:0000313" key="5">
    <source>
        <dbReference type="WBParaSite" id="TMUE_3000012220.1"/>
    </source>
</evidence>
<reference evidence="3" key="1">
    <citation type="submission" date="2013-11" db="EMBL/GenBank/DDBJ databases">
        <authorList>
            <person name="Aslett M."/>
        </authorList>
    </citation>
    <scope>NUCLEOTIDE SEQUENCE [LARGE SCALE GENOMIC DNA]</scope>
    <source>
        <strain evidence="3">Edinburgh</strain>
    </source>
</reference>